<dbReference type="PROSITE" id="PS50280">
    <property type="entry name" value="SET"/>
    <property type="match status" value="1"/>
</dbReference>
<evidence type="ECO:0000313" key="3">
    <source>
        <dbReference type="EMBL" id="GMR37914.1"/>
    </source>
</evidence>
<dbReference type="SMART" id="SM00317">
    <property type="entry name" value="SET"/>
    <property type="match status" value="1"/>
</dbReference>
<feature type="compositionally biased region" description="Polar residues" evidence="1">
    <location>
        <begin position="629"/>
        <end position="639"/>
    </location>
</feature>
<feature type="region of interest" description="Disordered" evidence="1">
    <location>
        <begin position="44"/>
        <end position="84"/>
    </location>
</feature>
<dbReference type="PANTHER" id="PTHR45660:SF13">
    <property type="entry name" value="HISTONE-LYSINE N-METHYLTRANSFERASE SETMAR"/>
    <property type="match status" value="1"/>
</dbReference>
<proteinExistence type="predicted"/>
<evidence type="ECO:0000256" key="1">
    <source>
        <dbReference type="SAM" id="MobiDB-lite"/>
    </source>
</evidence>
<dbReference type="InterPro" id="IPR046341">
    <property type="entry name" value="SET_dom_sf"/>
</dbReference>
<dbReference type="GO" id="GO:0003690">
    <property type="term" value="F:double-stranded DNA binding"/>
    <property type="evidence" value="ECO:0007669"/>
    <property type="project" value="TreeGrafter"/>
</dbReference>
<protein>
    <recommendedName>
        <fullName evidence="2">SET domain-containing protein</fullName>
    </recommendedName>
</protein>
<gene>
    <name evidence="3" type="ORF">PMAYCL1PPCAC_08109</name>
</gene>
<dbReference type="AlphaFoldDB" id="A0AAN4ZDE3"/>
<accession>A0AAN4ZDE3</accession>
<feature type="compositionally biased region" description="Acidic residues" evidence="1">
    <location>
        <begin position="599"/>
        <end position="615"/>
    </location>
</feature>
<feature type="non-terminal residue" evidence="3">
    <location>
        <position position="698"/>
    </location>
</feature>
<dbReference type="Pfam" id="PF00856">
    <property type="entry name" value="SET"/>
    <property type="match status" value="1"/>
</dbReference>
<feature type="non-terminal residue" evidence="3">
    <location>
        <position position="1"/>
    </location>
</feature>
<comment type="caution">
    <text evidence="3">The sequence shown here is derived from an EMBL/GenBank/DDBJ whole genome shotgun (WGS) entry which is preliminary data.</text>
</comment>
<feature type="region of interest" description="Disordered" evidence="1">
    <location>
        <begin position="565"/>
        <end position="698"/>
    </location>
</feature>
<feature type="compositionally biased region" description="Basic and acidic residues" evidence="1">
    <location>
        <begin position="570"/>
        <end position="580"/>
    </location>
</feature>
<dbReference type="GO" id="GO:0042054">
    <property type="term" value="F:histone methyltransferase activity"/>
    <property type="evidence" value="ECO:0007669"/>
    <property type="project" value="TreeGrafter"/>
</dbReference>
<feature type="domain" description="SET" evidence="2">
    <location>
        <begin position="410"/>
        <end position="533"/>
    </location>
</feature>
<feature type="compositionally biased region" description="Basic and acidic residues" evidence="1">
    <location>
        <begin position="650"/>
        <end position="666"/>
    </location>
</feature>
<dbReference type="EMBL" id="BTRK01000002">
    <property type="protein sequence ID" value="GMR37914.1"/>
    <property type="molecule type" value="Genomic_DNA"/>
</dbReference>
<dbReference type="SUPFAM" id="SSF82199">
    <property type="entry name" value="SET domain"/>
    <property type="match status" value="1"/>
</dbReference>
<evidence type="ECO:0000259" key="2">
    <source>
        <dbReference type="PROSITE" id="PS50280"/>
    </source>
</evidence>
<organism evidence="3 4">
    <name type="scientific">Pristionchus mayeri</name>
    <dbReference type="NCBI Taxonomy" id="1317129"/>
    <lineage>
        <taxon>Eukaryota</taxon>
        <taxon>Metazoa</taxon>
        <taxon>Ecdysozoa</taxon>
        <taxon>Nematoda</taxon>
        <taxon>Chromadorea</taxon>
        <taxon>Rhabditida</taxon>
        <taxon>Rhabditina</taxon>
        <taxon>Diplogasteromorpha</taxon>
        <taxon>Diplogasteroidea</taxon>
        <taxon>Neodiplogasteridae</taxon>
        <taxon>Pristionchus</taxon>
    </lineage>
</organism>
<reference evidence="4" key="1">
    <citation type="submission" date="2022-10" db="EMBL/GenBank/DDBJ databases">
        <title>Genome assembly of Pristionchus species.</title>
        <authorList>
            <person name="Yoshida K."/>
            <person name="Sommer R.J."/>
        </authorList>
    </citation>
    <scope>NUCLEOTIDE SEQUENCE [LARGE SCALE GENOMIC DNA]</scope>
    <source>
        <strain evidence="4">RS5460</strain>
    </source>
</reference>
<name>A0AAN4ZDE3_9BILA</name>
<dbReference type="InterPro" id="IPR051357">
    <property type="entry name" value="H3K9_HMTase_SUVAR3-9"/>
</dbReference>
<dbReference type="Proteomes" id="UP001328107">
    <property type="component" value="Unassembled WGS sequence"/>
</dbReference>
<evidence type="ECO:0000313" key="4">
    <source>
        <dbReference type="Proteomes" id="UP001328107"/>
    </source>
</evidence>
<sequence length="698" mass="79840">SILSTCRGQRSMYDVIDASHFAILGAERLDSEVYRRSLTGSTRLSTMPRDKTISKAKRRISEVSEASSADVPEQREPSPSPDATYDINKFNQLVMRDERYKKLHKRCSPRWTKKYLLLPEDAQDDDVIDYGVDIKVLIRSTQGHKVWDLQWSKESNGALPIDYIVACSPREIGDLLKMENDSKSLIKFTNYPVPSWEPNGSIDKGRTLTIKAFDDRNLDLDFIEVRLIMELGGEMEFKRSYPNRYMKEERGLGMGGYVACQRSLYVNRLRAIEWRWNYICARAGLPPLYIEDWTNEAEDDASLQELDFIIYLALSPEVKAMLRNFNQLKNVKCEKECGMCSKVERTAKVKHCCNVKISIDIMDDRGTTRMVDEGKGRPGPLDVSMDFECGDACGCGSSCENRRLQKGRQMTLVIFREPRKGWGVRCVSEIKKGAYVTEYIGEVSTTDGDDDSNYEFQMTSYKAVTSKGKTYETPLNIGARNKGNESRFFAHSCSPNTEPIQTIVERHGLFYHRVAFNAARRILPGEELTFSYFDGDDAKKKIKKMFGACSCRSPQCHFPAELHSVASDGSSKKESVEEKKKIRKRGAKVTMEELRELQEKEDEERGNDGESDEDEHYVHGDYEMDDESGPSTRRSSHSINGDKKKRGGKRTSDAMKKEEEEGGRRKGAEKRKRREEEDEREKRVAKDHRRWTPSPDSG</sequence>
<keyword evidence="4" id="KW-1185">Reference proteome</keyword>
<dbReference type="InterPro" id="IPR001214">
    <property type="entry name" value="SET_dom"/>
</dbReference>
<dbReference type="PANTHER" id="PTHR45660">
    <property type="entry name" value="HISTONE-LYSINE N-METHYLTRANSFERASE SETMAR"/>
    <property type="match status" value="1"/>
</dbReference>
<dbReference type="Gene3D" id="2.170.270.10">
    <property type="entry name" value="SET domain"/>
    <property type="match status" value="1"/>
</dbReference>